<sequence length="59" mass="6312">MLQKIKMLLATLSEAEKRELIRYLQGGTSTGYPGSGEAMQKGIHTGPMNTSGICPKCGK</sequence>
<dbReference type="STRING" id="280093.SAMN05443373_110100"/>
<evidence type="ECO:0000313" key="1">
    <source>
        <dbReference type="EMBL" id="PRZ22774.1"/>
    </source>
</evidence>
<proteinExistence type="predicted"/>
<name>A0A1M5RRN0_9FLAO</name>
<dbReference type="RefSeq" id="WP_072945025.1">
    <property type="nucleotide sequence ID" value="NZ_FQWO01000010.1"/>
</dbReference>
<reference evidence="3" key="1">
    <citation type="submission" date="2016-11" db="EMBL/GenBank/DDBJ databases">
        <authorList>
            <person name="Varghese N."/>
            <person name="Submissions S."/>
        </authorList>
    </citation>
    <scope>NUCLEOTIDE SEQUENCE [LARGE SCALE GENOMIC DNA]</scope>
    <source>
        <strain evidence="3">DSM 19729</strain>
    </source>
</reference>
<protein>
    <submittedName>
        <fullName evidence="2">Uncharacterized protein</fullName>
    </submittedName>
</protein>
<evidence type="ECO:0000313" key="3">
    <source>
        <dbReference type="Proteomes" id="UP000184384"/>
    </source>
</evidence>
<reference evidence="2" key="2">
    <citation type="submission" date="2016-11" db="EMBL/GenBank/DDBJ databases">
        <authorList>
            <person name="Jaros S."/>
            <person name="Januszkiewicz K."/>
            <person name="Wedrychowicz H."/>
        </authorList>
    </citation>
    <scope>NUCLEOTIDE SEQUENCE [LARGE SCALE GENOMIC DNA]</scope>
    <source>
        <strain evidence="2">DSM 19729</strain>
    </source>
</reference>
<gene>
    <name evidence="1" type="ORF">BC624_10622</name>
    <name evidence="2" type="ORF">SAMN05443373_110100</name>
</gene>
<evidence type="ECO:0000313" key="2">
    <source>
        <dbReference type="EMBL" id="SHH28906.1"/>
    </source>
</evidence>
<dbReference type="Proteomes" id="UP000184384">
    <property type="component" value="Unassembled WGS sequence"/>
</dbReference>
<reference evidence="1 4" key="3">
    <citation type="submission" date="2018-03" db="EMBL/GenBank/DDBJ databases">
        <title>Genomic Encyclopedia of Archaeal and Bacterial Type Strains, Phase II (KMG-II): from individual species to whole genera.</title>
        <authorList>
            <person name="Goeker M."/>
        </authorList>
    </citation>
    <scope>NUCLEOTIDE SEQUENCE [LARGE SCALE GENOMIC DNA]</scope>
    <source>
        <strain evidence="1 4">DSM 17797</strain>
    </source>
</reference>
<dbReference type="Proteomes" id="UP000237771">
    <property type="component" value="Unassembled WGS sequence"/>
</dbReference>
<organism evidence="2 3">
    <name type="scientific">Flavobacterium granuli</name>
    <dbReference type="NCBI Taxonomy" id="280093"/>
    <lineage>
        <taxon>Bacteria</taxon>
        <taxon>Pseudomonadati</taxon>
        <taxon>Bacteroidota</taxon>
        <taxon>Flavobacteriia</taxon>
        <taxon>Flavobacteriales</taxon>
        <taxon>Flavobacteriaceae</taxon>
        <taxon>Flavobacterium</taxon>
    </lineage>
</organism>
<evidence type="ECO:0000313" key="4">
    <source>
        <dbReference type="Proteomes" id="UP000237771"/>
    </source>
</evidence>
<dbReference type="EMBL" id="FQWO01000010">
    <property type="protein sequence ID" value="SHH28906.1"/>
    <property type="molecule type" value="Genomic_DNA"/>
</dbReference>
<accession>A0A1M5RRN0</accession>
<dbReference type="AlphaFoldDB" id="A0A1M5RRN0"/>
<dbReference type="EMBL" id="PVUB01000006">
    <property type="protein sequence ID" value="PRZ22774.1"/>
    <property type="molecule type" value="Genomic_DNA"/>
</dbReference>
<keyword evidence="4" id="KW-1185">Reference proteome</keyword>